<feature type="domain" description="AP2/ERF" evidence="9">
    <location>
        <begin position="202"/>
        <end position="260"/>
    </location>
</feature>
<evidence type="ECO:0000256" key="3">
    <source>
        <dbReference type="ARBA" id="ARBA00023015"/>
    </source>
</evidence>
<evidence type="ECO:0000256" key="4">
    <source>
        <dbReference type="ARBA" id="ARBA00023125"/>
    </source>
</evidence>
<dbReference type="Gene3D" id="3.30.730.10">
    <property type="entry name" value="AP2/ERF domain"/>
    <property type="match status" value="2"/>
</dbReference>
<dbReference type="Pfam" id="PF00847">
    <property type="entry name" value="AP2"/>
    <property type="match status" value="1"/>
</dbReference>
<dbReference type="EnsemblPlants" id="QL02p094274:mrna">
    <property type="protein sequence ID" value="QL02p094274:mrna"/>
    <property type="gene ID" value="QL02p094274"/>
</dbReference>
<dbReference type="InterPro" id="IPR001471">
    <property type="entry name" value="AP2/ERF_dom"/>
</dbReference>
<feature type="region of interest" description="Disordered" evidence="7">
    <location>
        <begin position="1"/>
        <end position="50"/>
    </location>
</feature>
<accession>A0A7N2L2H6</accession>
<feature type="domain" description="AP2/ERF" evidence="9">
    <location>
        <begin position="51"/>
        <end position="166"/>
    </location>
</feature>
<keyword evidence="2" id="KW-0677">Repeat</keyword>
<keyword evidence="6" id="KW-0539">Nucleus</keyword>
<evidence type="ECO:0000256" key="8">
    <source>
        <dbReference type="SAM" id="Phobius"/>
    </source>
</evidence>
<evidence type="ECO:0000256" key="6">
    <source>
        <dbReference type="ARBA" id="ARBA00023242"/>
    </source>
</evidence>
<keyword evidence="8" id="KW-1133">Transmembrane helix</keyword>
<dbReference type="GO" id="GO:0003677">
    <property type="term" value="F:DNA binding"/>
    <property type="evidence" value="ECO:0007669"/>
    <property type="project" value="UniProtKB-KW"/>
</dbReference>
<evidence type="ECO:0000313" key="10">
    <source>
        <dbReference type="EnsemblPlants" id="QL02p094274:mrna"/>
    </source>
</evidence>
<keyword evidence="3" id="KW-0805">Transcription regulation</keyword>
<feature type="compositionally biased region" description="Basic residues" evidence="7">
    <location>
        <begin position="1"/>
        <end position="10"/>
    </location>
</feature>
<dbReference type="PANTHER" id="PTHR32467:SF172">
    <property type="entry name" value="OS09G0423800 PROTEIN"/>
    <property type="match status" value="1"/>
</dbReference>
<dbReference type="CDD" id="cd00018">
    <property type="entry name" value="AP2"/>
    <property type="match status" value="1"/>
</dbReference>
<evidence type="ECO:0000256" key="2">
    <source>
        <dbReference type="ARBA" id="ARBA00022737"/>
    </source>
</evidence>
<dbReference type="AlphaFoldDB" id="A0A7N2L2H6"/>
<dbReference type="SUPFAM" id="SSF54171">
    <property type="entry name" value="DNA-binding domain"/>
    <property type="match status" value="2"/>
</dbReference>
<reference evidence="10" key="2">
    <citation type="submission" date="2021-01" db="UniProtKB">
        <authorList>
            <consortium name="EnsemblPlants"/>
        </authorList>
    </citation>
    <scope>IDENTIFICATION</scope>
</reference>
<dbReference type="PRINTS" id="PR00367">
    <property type="entry name" value="ETHRSPELEMNT"/>
</dbReference>
<keyword evidence="8" id="KW-0812">Transmembrane</keyword>
<sequence length="410" mass="46969">MAKLSQKTKKNNANSSNNDNNNNTNSSNTVTKVKRTRRCVPRDSPPQRSSIYRGVTRHRWTGRYEAHLWDKNCWNESQNKKGRQGSCSRLFVFYFLYVSLNRLYVHISYGFFFLFLFGFGILVGDWWESYFIAVYLGAYDDEEAAAHAYDLAALKYWGEETILNFPLSIYHKQIKEMEGLSREEYIGSLRRKSSGFSRGVSKYRGVARHHHNGRWEARIGRVFGNKYLYLGTYATQEEAATAYDMAAIEYRGLNAVTNFDLSRYIKWLKPNKDNSSNSTDYNPSLHIPNVEPNLTPNPNNQELASTFLHNQQTYSSGETLLTQPQPAATATSALGLLLQSSKFREMMEMSSDAECSPMPSESDPPQCSFPDDIQTYFDYQDSSVYGEGDDNIFGELKSYVPPVFQCDFDT</sequence>
<evidence type="ECO:0000256" key="1">
    <source>
        <dbReference type="ARBA" id="ARBA00004123"/>
    </source>
</evidence>
<reference evidence="11" key="1">
    <citation type="journal article" date="2016" name="G3 (Bethesda)">
        <title>First Draft Assembly and Annotation of the Genome of a California Endemic Oak Quercus lobata Nee (Fagaceae).</title>
        <authorList>
            <person name="Sork V.L."/>
            <person name="Fitz-Gibbon S.T."/>
            <person name="Puiu D."/>
            <person name="Crepeau M."/>
            <person name="Gugger P.F."/>
            <person name="Sherman R."/>
            <person name="Stevens K."/>
            <person name="Langley C.H."/>
            <person name="Pellegrini M."/>
            <person name="Salzberg S.L."/>
        </authorList>
    </citation>
    <scope>NUCLEOTIDE SEQUENCE [LARGE SCALE GENOMIC DNA]</scope>
    <source>
        <strain evidence="11">cv. SW786</strain>
    </source>
</reference>
<evidence type="ECO:0000259" key="9">
    <source>
        <dbReference type="PROSITE" id="PS51032"/>
    </source>
</evidence>
<dbReference type="GO" id="GO:0003700">
    <property type="term" value="F:DNA-binding transcription factor activity"/>
    <property type="evidence" value="ECO:0007669"/>
    <property type="project" value="InterPro"/>
</dbReference>
<dbReference type="InterPro" id="IPR036955">
    <property type="entry name" value="AP2/ERF_dom_sf"/>
</dbReference>
<evidence type="ECO:0000256" key="7">
    <source>
        <dbReference type="SAM" id="MobiDB-lite"/>
    </source>
</evidence>
<dbReference type="PANTHER" id="PTHR32467">
    <property type="entry name" value="AP2-LIKE ETHYLENE-RESPONSIVE TRANSCRIPTION FACTOR"/>
    <property type="match status" value="1"/>
</dbReference>
<dbReference type="FunFam" id="3.30.730.10:FF:000002">
    <property type="entry name" value="AP2-like ethylene-responsive transcription factor"/>
    <property type="match status" value="1"/>
</dbReference>
<evidence type="ECO:0000256" key="5">
    <source>
        <dbReference type="ARBA" id="ARBA00023163"/>
    </source>
</evidence>
<keyword evidence="11" id="KW-1185">Reference proteome</keyword>
<dbReference type="InterPro" id="IPR016177">
    <property type="entry name" value="DNA-bd_dom_sf"/>
</dbReference>
<keyword evidence="8" id="KW-0472">Membrane</keyword>
<keyword evidence="4" id="KW-0238">DNA-binding</keyword>
<dbReference type="FunCoup" id="A0A7N2L2H6">
    <property type="interactions" value="28"/>
</dbReference>
<evidence type="ECO:0000313" key="11">
    <source>
        <dbReference type="Proteomes" id="UP000594261"/>
    </source>
</evidence>
<organism evidence="10 11">
    <name type="scientific">Quercus lobata</name>
    <name type="common">Valley oak</name>
    <dbReference type="NCBI Taxonomy" id="97700"/>
    <lineage>
        <taxon>Eukaryota</taxon>
        <taxon>Viridiplantae</taxon>
        <taxon>Streptophyta</taxon>
        <taxon>Embryophyta</taxon>
        <taxon>Tracheophyta</taxon>
        <taxon>Spermatophyta</taxon>
        <taxon>Magnoliopsida</taxon>
        <taxon>eudicotyledons</taxon>
        <taxon>Gunneridae</taxon>
        <taxon>Pentapetalae</taxon>
        <taxon>rosids</taxon>
        <taxon>fabids</taxon>
        <taxon>Fagales</taxon>
        <taxon>Fagaceae</taxon>
        <taxon>Quercus</taxon>
    </lineage>
</organism>
<feature type="transmembrane region" description="Helical" evidence="8">
    <location>
        <begin position="103"/>
        <end position="127"/>
    </location>
</feature>
<feature type="compositionally biased region" description="Low complexity" evidence="7">
    <location>
        <begin position="11"/>
        <end position="31"/>
    </location>
</feature>
<dbReference type="OMA" id="EMNDMEG"/>
<name>A0A7N2L2H6_QUELO</name>
<dbReference type="Gramene" id="QL02p094274:mrna">
    <property type="protein sequence ID" value="QL02p094274:mrna"/>
    <property type="gene ID" value="QL02p094274"/>
</dbReference>
<proteinExistence type="predicted"/>
<dbReference type="InParanoid" id="A0A7N2L2H6"/>
<dbReference type="SMART" id="SM00380">
    <property type="entry name" value="AP2"/>
    <property type="match status" value="2"/>
</dbReference>
<dbReference type="PROSITE" id="PS51032">
    <property type="entry name" value="AP2_ERF"/>
    <property type="match status" value="2"/>
</dbReference>
<keyword evidence="5" id="KW-0804">Transcription</keyword>
<comment type="subcellular location">
    <subcellularLocation>
        <location evidence="1">Nucleus</location>
    </subcellularLocation>
</comment>
<dbReference type="GO" id="GO:0005634">
    <property type="term" value="C:nucleus"/>
    <property type="evidence" value="ECO:0007669"/>
    <property type="project" value="UniProtKB-SubCell"/>
</dbReference>
<dbReference type="Proteomes" id="UP000594261">
    <property type="component" value="Chromosome 2"/>
</dbReference>
<protein>
    <recommendedName>
        <fullName evidence="9">AP2/ERF domain-containing protein</fullName>
    </recommendedName>
</protein>